<evidence type="ECO:0000256" key="1">
    <source>
        <dbReference type="ARBA" id="ARBA00022723"/>
    </source>
</evidence>
<organism evidence="6 7">
    <name type="scientific">Halobacillus locisalis</name>
    <dbReference type="NCBI Taxonomy" id="220753"/>
    <lineage>
        <taxon>Bacteria</taxon>
        <taxon>Bacillati</taxon>
        <taxon>Bacillota</taxon>
        <taxon>Bacilli</taxon>
        <taxon>Bacillales</taxon>
        <taxon>Bacillaceae</taxon>
        <taxon>Halobacillus</taxon>
    </lineage>
</organism>
<gene>
    <name evidence="6" type="ORF">H0266_14390</name>
</gene>
<dbReference type="InterPro" id="IPR002355">
    <property type="entry name" value="Cu_oxidase_Cu_BS"/>
</dbReference>
<evidence type="ECO:0000256" key="4">
    <source>
        <dbReference type="SAM" id="MobiDB-lite"/>
    </source>
</evidence>
<dbReference type="AlphaFoldDB" id="A0A838CVC4"/>
<evidence type="ECO:0000256" key="2">
    <source>
        <dbReference type="ARBA" id="ARBA00023002"/>
    </source>
</evidence>
<evidence type="ECO:0000313" key="6">
    <source>
        <dbReference type="EMBL" id="MBA2176082.1"/>
    </source>
</evidence>
<dbReference type="GO" id="GO:0016491">
    <property type="term" value="F:oxidoreductase activity"/>
    <property type="evidence" value="ECO:0007669"/>
    <property type="project" value="UniProtKB-KW"/>
</dbReference>
<keyword evidence="2" id="KW-0560">Oxidoreductase</keyword>
<sequence>MKRCYHVVAIPIRIVVNTFGDYNPNGYMYVLKENESKVRELVRKNPFTPVDLVQPLVIRANEGDEVEILFENKVHFNTGMHFQDVSYDVQEADGAAVGLNEDTTVAPGEKIVYRIIADQEGISYFSDLGNPSSSEEGSNGNGLFGALFVQKRFSWWTDPVTGKTINSGVDADIHHPLLPSHREYAWIFHDEMEINDLTGNNPVDPMTNQETESFHGVNYRYEPLHRRQQLIEEGVVGPGTDGEEVHHDSWVFGDPASPILKGYVGDPARIQLVHGGVKETHVFHYHVHQWLSDQSNIESNIIDAQAVSPQSNYTIDPLYGLGSLQGSYGDAIVHCHLYPHFMVGMWGMNRVFDTLQDGSQCYPNGEKIKALQPLPDRPAPPAPTKERPGFPNFIPGKVGYKAPRPPLGIKGGRGLTELEANAAVPNARPGAVFSDPTPPGTKVIEFNVSLIELPIVYNKQGWNDPKGRIYVKDEDKEDVLAGRKDPEPLVIHTPANVAIRVHFTNCLPSVLDGDAFQLVTRTYESGMHIHFVKFDQLVCDGSNIGWNYDTSVLPGQTITYEYFADVELKAWFFHDHIFAVVDQPHGVFGSGVVHSRFSSFFDSETGETVDHGTQISVTNPLIPDYRDLALFAQDFALLFDAKGNPIQPPAFPGSQDDPGVFGVNYKNEPLQFRLGKDCDPAFSFSSFEHGDPITPILRAYEGDPIRIRLLQGAQEESHSFNVHGLKWLEERADLDSKLDDQRHVGISESFTFESYLPRSGDYLWAFETEEDLWNGLWGLIRAYGQKVPDLVKLPDRPIPNIPTGAVPDVCDPRPDAKLKKLNPPPSPLKTFDIVAFQVPIQYNSYGDHDPYAIVFALREDQEAILKGKKNPEPLVIRANVGDTVEVTLTSELKRELFPFQDGIYPYPDVKEQACYPPSLRISLHPQLIDFDVKTSSGETVGFNGDQTVGPGEKRTYRWFVDSAHGACGLWDMADIRNHKSQGAFGAFIAEPRGSTYHDPYSLCQIKTGARAVIRNPFLPDIREFVLIMHDGVRLLDKCDQVIVDPVASVLLEDEPEEESVDTYDQGSHAFNYRNERLINRYNEKPVLHQLFSSKTFRDPATPLLEAYAGEPVTIRYLYPAERRRTQTFHFHGHQWRSDVKDVDSRIDSTIGYTVTGKKQDLELIGGAGGIKRYPGDYMYRSGNIQWGIEKGLWGIFRVYEYLQEHLPPLGED</sequence>
<dbReference type="PANTHER" id="PTHR11709:SF394">
    <property type="entry name" value="FI03373P-RELATED"/>
    <property type="match status" value="1"/>
</dbReference>
<proteinExistence type="predicted"/>
<dbReference type="Pfam" id="PF07732">
    <property type="entry name" value="Cu-oxidase_3"/>
    <property type="match status" value="1"/>
</dbReference>
<name>A0A838CVC4_9BACI</name>
<dbReference type="InterPro" id="IPR045087">
    <property type="entry name" value="Cu-oxidase_fam"/>
</dbReference>
<dbReference type="Proteomes" id="UP000571017">
    <property type="component" value="Unassembled WGS sequence"/>
</dbReference>
<feature type="domain" description="Plastocyanin-like" evidence="5">
    <location>
        <begin position="58"/>
        <end position="152"/>
    </location>
</feature>
<protein>
    <submittedName>
        <fullName evidence="6">Multicopper oxidase domain-containing protein</fullName>
    </submittedName>
</protein>
<keyword evidence="3" id="KW-0186">Copper</keyword>
<dbReference type="InterPro" id="IPR011707">
    <property type="entry name" value="Cu-oxidase-like_N"/>
</dbReference>
<dbReference type="RefSeq" id="WP_181473123.1">
    <property type="nucleotide sequence ID" value="NZ_JACEFG010000003.1"/>
</dbReference>
<dbReference type="Gene3D" id="2.60.40.420">
    <property type="entry name" value="Cupredoxins - blue copper proteins"/>
    <property type="match status" value="6"/>
</dbReference>
<accession>A0A838CVC4</accession>
<keyword evidence="7" id="KW-1185">Reference proteome</keyword>
<comment type="caution">
    <text evidence="6">The sequence shown here is derived from an EMBL/GenBank/DDBJ whole genome shotgun (WGS) entry which is preliminary data.</text>
</comment>
<dbReference type="PROSITE" id="PS00080">
    <property type="entry name" value="MULTICOPPER_OXIDASE2"/>
    <property type="match status" value="1"/>
</dbReference>
<dbReference type="EMBL" id="JACEFG010000003">
    <property type="protein sequence ID" value="MBA2176082.1"/>
    <property type="molecule type" value="Genomic_DNA"/>
</dbReference>
<evidence type="ECO:0000313" key="7">
    <source>
        <dbReference type="Proteomes" id="UP000571017"/>
    </source>
</evidence>
<dbReference type="SUPFAM" id="SSF49503">
    <property type="entry name" value="Cupredoxins"/>
    <property type="match status" value="6"/>
</dbReference>
<dbReference type="GO" id="GO:0005507">
    <property type="term" value="F:copper ion binding"/>
    <property type="evidence" value="ECO:0007669"/>
    <property type="project" value="InterPro"/>
</dbReference>
<dbReference type="PANTHER" id="PTHR11709">
    <property type="entry name" value="MULTI-COPPER OXIDASE"/>
    <property type="match status" value="1"/>
</dbReference>
<feature type="region of interest" description="Disordered" evidence="4">
    <location>
        <begin position="372"/>
        <end position="392"/>
    </location>
</feature>
<evidence type="ECO:0000259" key="5">
    <source>
        <dbReference type="Pfam" id="PF07732"/>
    </source>
</evidence>
<dbReference type="InterPro" id="IPR008972">
    <property type="entry name" value="Cupredoxin"/>
</dbReference>
<reference evidence="6 7" key="1">
    <citation type="journal article" date="2004" name="Extremophiles">
        <title>Halobacillus locisalis sp. nov., a halophilic bacterium isolated from a marine solar saltern of the Yellow Sea in Korea.</title>
        <authorList>
            <person name="Yoon J.H."/>
            <person name="Kang K.H."/>
            <person name="Oh T.K."/>
            <person name="Park Y.H."/>
        </authorList>
    </citation>
    <scope>NUCLEOTIDE SEQUENCE [LARGE SCALE GENOMIC DNA]</scope>
    <source>
        <strain evidence="6 7">KCTC 3788</strain>
    </source>
</reference>
<keyword evidence="1" id="KW-0479">Metal-binding</keyword>
<evidence type="ECO:0000256" key="3">
    <source>
        <dbReference type="ARBA" id="ARBA00023008"/>
    </source>
</evidence>